<evidence type="ECO:0000256" key="9">
    <source>
        <dbReference type="SAM" id="Phobius"/>
    </source>
</evidence>
<evidence type="ECO:0000256" key="6">
    <source>
        <dbReference type="ARBA" id="ARBA00022989"/>
    </source>
</evidence>
<evidence type="ECO:0000256" key="1">
    <source>
        <dbReference type="ARBA" id="ARBA00004651"/>
    </source>
</evidence>
<feature type="transmembrane region" description="Helical" evidence="9">
    <location>
        <begin position="149"/>
        <end position="173"/>
    </location>
</feature>
<dbReference type="OrthoDB" id="9807293at2"/>
<evidence type="ECO:0000256" key="4">
    <source>
        <dbReference type="ARBA" id="ARBA00022475"/>
    </source>
</evidence>
<dbReference type="EMBL" id="RBKS01000001">
    <property type="protein sequence ID" value="RKR76329.1"/>
    <property type="molecule type" value="Genomic_DNA"/>
</dbReference>
<dbReference type="RefSeq" id="WP_121371983.1">
    <property type="nucleotide sequence ID" value="NZ_RBKS01000001.1"/>
</dbReference>
<dbReference type="Gene3D" id="1.20.1080.10">
    <property type="entry name" value="Glycerol uptake facilitator protein"/>
    <property type="match status" value="1"/>
</dbReference>
<keyword evidence="5 8" id="KW-0812">Transmembrane</keyword>
<dbReference type="InterPro" id="IPR034294">
    <property type="entry name" value="Aquaporin_transptr"/>
</dbReference>
<name>A0A495IKL9_9MICO</name>
<dbReference type="PANTHER" id="PTHR19139">
    <property type="entry name" value="AQUAPORIN TRANSPORTER"/>
    <property type="match status" value="1"/>
</dbReference>
<dbReference type="GO" id="GO:0005886">
    <property type="term" value="C:plasma membrane"/>
    <property type="evidence" value="ECO:0007669"/>
    <property type="project" value="UniProtKB-SubCell"/>
</dbReference>
<accession>A0A495IKL9</accession>
<dbReference type="PANTHER" id="PTHR19139:SF199">
    <property type="entry name" value="MIP17260P"/>
    <property type="match status" value="1"/>
</dbReference>
<dbReference type="InterPro" id="IPR022357">
    <property type="entry name" value="MIP_CS"/>
</dbReference>
<keyword evidence="4" id="KW-1003">Cell membrane</keyword>
<dbReference type="InterPro" id="IPR000425">
    <property type="entry name" value="MIP"/>
</dbReference>
<comment type="subcellular location">
    <subcellularLocation>
        <location evidence="1">Cell membrane</location>
        <topology evidence="1">Multi-pass membrane protein</topology>
    </subcellularLocation>
</comment>
<comment type="similarity">
    <text evidence="2 8">Belongs to the MIP/aquaporin (TC 1.A.8) family.</text>
</comment>
<evidence type="ECO:0000256" key="7">
    <source>
        <dbReference type="ARBA" id="ARBA00023136"/>
    </source>
</evidence>
<keyword evidence="7 9" id="KW-0472">Membrane</keyword>
<reference evidence="10 11" key="1">
    <citation type="submission" date="2018-10" db="EMBL/GenBank/DDBJ databases">
        <title>Sequencing the genomes of 1000 actinobacteria strains.</title>
        <authorList>
            <person name="Klenk H.-P."/>
        </authorList>
    </citation>
    <scope>NUCLEOTIDE SEQUENCE [LARGE SCALE GENOMIC DNA]</scope>
    <source>
        <strain evidence="10 11">DSM 17894</strain>
    </source>
</reference>
<feature type="transmembrane region" description="Helical" evidence="9">
    <location>
        <begin position="52"/>
        <end position="73"/>
    </location>
</feature>
<evidence type="ECO:0000256" key="3">
    <source>
        <dbReference type="ARBA" id="ARBA00022448"/>
    </source>
</evidence>
<dbReference type="Proteomes" id="UP000280008">
    <property type="component" value="Unassembled WGS sequence"/>
</dbReference>
<dbReference type="SUPFAM" id="SSF81338">
    <property type="entry name" value="Aquaporin-like"/>
    <property type="match status" value="1"/>
</dbReference>
<feature type="transmembrane region" description="Helical" evidence="9">
    <location>
        <begin position="226"/>
        <end position="248"/>
    </location>
</feature>
<dbReference type="PRINTS" id="PR00783">
    <property type="entry name" value="MINTRINSICP"/>
</dbReference>
<evidence type="ECO:0000256" key="5">
    <source>
        <dbReference type="ARBA" id="ARBA00022692"/>
    </source>
</evidence>
<keyword evidence="6 9" id="KW-1133">Transmembrane helix</keyword>
<feature type="transmembrane region" description="Helical" evidence="9">
    <location>
        <begin position="185"/>
        <end position="206"/>
    </location>
</feature>
<comment type="caution">
    <text evidence="10">The sequence shown here is derived from an EMBL/GenBank/DDBJ whole genome shotgun (WGS) entry which is preliminary data.</text>
</comment>
<organism evidence="10 11">
    <name type="scientific">Frondihabitans australicus</name>
    <dbReference type="NCBI Taxonomy" id="386892"/>
    <lineage>
        <taxon>Bacteria</taxon>
        <taxon>Bacillati</taxon>
        <taxon>Actinomycetota</taxon>
        <taxon>Actinomycetes</taxon>
        <taxon>Micrococcales</taxon>
        <taxon>Microbacteriaceae</taxon>
        <taxon>Frondihabitans</taxon>
    </lineage>
</organism>
<proteinExistence type="inferred from homology"/>
<keyword evidence="3 8" id="KW-0813">Transport</keyword>
<gene>
    <name evidence="10" type="ORF">C8E83_3498</name>
</gene>
<sequence length="261" mass="25899">MTFPAAPKPARPTRAGKWAAEFAGTFLLTFGLVGAATFSAAHVAGAGTPAPVGILGVALALGLTVIIGAYAFGPISGGHFNPAVSLGLTIAGRLSWRDLPEYVISQALGALLGTTAVLGIAAGAGHTFLSAAVNTGFASNGYGGHSPGGFGIVSAIIVEVVGTAVFVFVILGVTNARSNPSVAPFPIGITLTLLLLVAIPVDNAGFNPARSLATAVFGGGPWMGQLWLFVVAPAVGAAIAGASNQFLFETATKNTDASDGQ</sequence>
<keyword evidence="11" id="KW-1185">Reference proteome</keyword>
<feature type="transmembrane region" description="Helical" evidence="9">
    <location>
        <begin position="20"/>
        <end position="40"/>
    </location>
</feature>
<dbReference type="PROSITE" id="PS00221">
    <property type="entry name" value="MIP"/>
    <property type="match status" value="1"/>
</dbReference>
<dbReference type="Pfam" id="PF00230">
    <property type="entry name" value="MIP"/>
    <property type="match status" value="1"/>
</dbReference>
<feature type="transmembrane region" description="Helical" evidence="9">
    <location>
        <begin position="108"/>
        <end position="129"/>
    </location>
</feature>
<evidence type="ECO:0000256" key="8">
    <source>
        <dbReference type="RuleBase" id="RU000477"/>
    </source>
</evidence>
<evidence type="ECO:0000313" key="10">
    <source>
        <dbReference type="EMBL" id="RKR76329.1"/>
    </source>
</evidence>
<dbReference type="InterPro" id="IPR023271">
    <property type="entry name" value="Aquaporin-like"/>
</dbReference>
<protein>
    <submittedName>
        <fullName evidence="10">MIP family channel protein</fullName>
    </submittedName>
</protein>
<evidence type="ECO:0000256" key="2">
    <source>
        <dbReference type="ARBA" id="ARBA00006175"/>
    </source>
</evidence>
<dbReference type="AlphaFoldDB" id="A0A495IKL9"/>
<evidence type="ECO:0000313" key="11">
    <source>
        <dbReference type="Proteomes" id="UP000280008"/>
    </source>
</evidence>
<dbReference type="GO" id="GO:0015250">
    <property type="term" value="F:water channel activity"/>
    <property type="evidence" value="ECO:0007669"/>
    <property type="project" value="TreeGrafter"/>
</dbReference>